<reference evidence="1" key="1">
    <citation type="submission" date="2019-08" db="EMBL/GenBank/DDBJ databases">
        <authorList>
            <person name="Kucharzyk K."/>
            <person name="Murdoch R.W."/>
            <person name="Higgins S."/>
            <person name="Loffler F."/>
        </authorList>
    </citation>
    <scope>NUCLEOTIDE SEQUENCE</scope>
</reference>
<comment type="caution">
    <text evidence="1">The sequence shown here is derived from an EMBL/GenBank/DDBJ whole genome shotgun (WGS) entry which is preliminary data.</text>
</comment>
<dbReference type="AlphaFoldDB" id="A0A645AN19"/>
<evidence type="ECO:0000313" key="1">
    <source>
        <dbReference type="EMBL" id="MPM54579.1"/>
    </source>
</evidence>
<gene>
    <name evidence="1" type="ORF">SDC9_101357</name>
</gene>
<proteinExistence type="predicted"/>
<organism evidence="1">
    <name type="scientific">bioreactor metagenome</name>
    <dbReference type="NCBI Taxonomy" id="1076179"/>
    <lineage>
        <taxon>unclassified sequences</taxon>
        <taxon>metagenomes</taxon>
        <taxon>ecological metagenomes</taxon>
    </lineage>
</organism>
<name>A0A645AN19_9ZZZZ</name>
<protein>
    <submittedName>
        <fullName evidence="1">Uncharacterized protein</fullName>
    </submittedName>
</protein>
<dbReference type="EMBL" id="VSSQ01014868">
    <property type="protein sequence ID" value="MPM54579.1"/>
    <property type="molecule type" value="Genomic_DNA"/>
</dbReference>
<sequence>MVEKILASVIWVPSVTPTAEAALAAAVVSYVSAPMTDSRSQGSGKPSDLDSAITPSKIATAGAMVNTAADPAAFLSTLTSMPISFPCFQALMRNTTDCRITNTMTTDTSRYINPLFALNSIPILPSFHSHFVDNANRNPCKGTRFDQSDLVYSIFCYYSISGLPDKMFYKCMFIDDSC</sequence>
<accession>A0A645AN19</accession>